<dbReference type="InterPro" id="IPR003594">
    <property type="entry name" value="HATPase_dom"/>
</dbReference>
<evidence type="ECO:0000313" key="8">
    <source>
        <dbReference type="Proteomes" id="UP000198432"/>
    </source>
</evidence>
<gene>
    <name evidence="7" type="ORF">SAMN06296052_12431</name>
</gene>
<dbReference type="GO" id="GO:0004673">
    <property type="term" value="F:protein histidine kinase activity"/>
    <property type="evidence" value="ECO:0007669"/>
    <property type="project" value="UniProtKB-EC"/>
</dbReference>
<dbReference type="EMBL" id="FZOQ01000024">
    <property type="protein sequence ID" value="SNT10245.1"/>
    <property type="molecule type" value="Genomic_DNA"/>
</dbReference>
<evidence type="ECO:0000256" key="2">
    <source>
        <dbReference type="ARBA" id="ARBA00012438"/>
    </source>
</evidence>
<dbReference type="PANTHER" id="PTHR43711">
    <property type="entry name" value="TWO-COMPONENT HISTIDINE KINASE"/>
    <property type="match status" value="1"/>
</dbReference>
<evidence type="ECO:0000256" key="4">
    <source>
        <dbReference type="ARBA" id="ARBA00022777"/>
    </source>
</evidence>
<dbReference type="RefSeq" id="WP_089321095.1">
    <property type="nucleotide sequence ID" value="NZ_FZOQ01000024.1"/>
</dbReference>
<dbReference type="EC" id="2.7.13.3" evidence="2"/>
<dbReference type="Pfam" id="PF02518">
    <property type="entry name" value="HATPase_c"/>
    <property type="match status" value="1"/>
</dbReference>
<keyword evidence="8" id="KW-1185">Reference proteome</keyword>
<proteinExistence type="predicted"/>
<dbReference type="InterPro" id="IPR004358">
    <property type="entry name" value="Sig_transdc_His_kin-like_C"/>
</dbReference>
<evidence type="ECO:0000313" key="7">
    <source>
        <dbReference type="EMBL" id="SNT10245.1"/>
    </source>
</evidence>
<dbReference type="InterPro" id="IPR005467">
    <property type="entry name" value="His_kinase_dom"/>
</dbReference>
<name>A0A239JWQ6_9BACT</name>
<keyword evidence="5" id="KW-0902">Two-component regulatory system</keyword>
<dbReference type="Gene3D" id="3.30.565.10">
    <property type="entry name" value="Histidine kinase-like ATPase, C-terminal domain"/>
    <property type="match status" value="1"/>
</dbReference>
<dbReference type="PANTHER" id="PTHR43711:SF31">
    <property type="entry name" value="HISTIDINE KINASE"/>
    <property type="match status" value="1"/>
</dbReference>
<dbReference type="OrthoDB" id="1931120at2"/>
<dbReference type="AlphaFoldDB" id="A0A239JWQ6"/>
<evidence type="ECO:0000259" key="6">
    <source>
        <dbReference type="PROSITE" id="PS50109"/>
    </source>
</evidence>
<keyword evidence="4 7" id="KW-0418">Kinase</keyword>
<dbReference type="GO" id="GO:0000160">
    <property type="term" value="P:phosphorelay signal transduction system"/>
    <property type="evidence" value="ECO:0007669"/>
    <property type="project" value="UniProtKB-KW"/>
</dbReference>
<dbReference type="PROSITE" id="PS50109">
    <property type="entry name" value="HIS_KIN"/>
    <property type="match status" value="1"/>
</dbReference>
<reference evidence="8" key="1">
    <citation type="submission" date="2017-06" db="EMBL/GenBank/DDBJ databases">
        <authorList>
            <person name="Varghese N."/>
            <person name="Submissions S."/>
        </authorList>
    </citation>
    <scope>NUCLEOTIDE SEQUENCE [LARGE SCALE GENOMIC DNA]</scope>
    <source>
        <strain evidence="8">NKM1</strain>
    </source>
</reference>
<dbReference type="SMART" id="SM00387">
    <property type="entry name" value="HATPase_c"/>
    <property type="match status" value="1"/>
</dbReference>
<evidence type="ECO:0000256" key="3">
    <source>
        <dbReference type="ARBA" id="ARBA00022679"/>
    </source>
</evidence>
<evidence type="ECO:0000256" key="5">
    <source>
        <dbReference type="ARBA" id="ARBA00023012"/>
    </source>
</evidence>
<keyword evidence="3" id="KW-0808">Transferase</keyword>
<dbReference type="InterPro" id="IPR036890">
    <property type="entry name" value="HATPase_C_sf"/>
</dbReference>
<dbReference type="SUPFAM" id="SSF55874">
    <property type="entry name" value="ATPase domain of HSP90 chaperone/DNA topoisomerase II/histidine kinase"/>
    <property type="match status" value="1"/>
</dbReference>
<dbReference type="InterPro" id="IPR050736">
    <property type="entry name" value="Sensor_HK_Regulatory"/>
</dbReference>
<feature type="domain" description="Histidine kinase" evidence="6">
    <location>
        <begin position="233"/>
        <end position="450"/>
    </location>
</feature>
<dbReference type="Proteomes" id="UP000198432">
    <property type="component" value="Unassembled WGS sequence"/>
</dbReference>
<organism evidence="7 8">
    <name type="scientific">Pontibacter ummariensis</name>
    <dbReference type="NCBI Taxonomy" id="1610492"/>
    <lineage>
        <taxon>Bacteria</taxon>
        <taxon>Pseudomonadati</taxon>
        <taxon>Bacteroidota</taxon>
        <taxon>Cytophagia</taxon>
        <taxon>Cytophagales</taxon>
        <taxon>Hymenobacteraceae</taxon>
        <taxon>Pontibacter</taxon>
    </lineage>
</organism>
<evidence type="ECO:0000256" key="1">
    <source>
        <dbReference type="ARBA" id="ARBA00000085"/>
    </source>
</evidence>
<sequence length="450" mass="50994">MAFKSFDRNLVLRVALLLLTLSLPAVLILHGWSEALVFLLPIILYQVVDLTRFLRKAQEELNQFIESVHYRDFSRYYNEQYPSAQLQLLRKGFNEINTTFKSINREKESQHLHLQKIMELVDTGILSYEVDSGEVVLMNESLKKLLHIPFMKTIHFLEKRDYELYQAVQELAAGRSRIAMANTAHFEKSAFKVLLSATAFRSEGHTYKLVAFQNVNEALDETESQAWQKLLNVMTHEIMNSVAPIASLADTLKNRLQETAPAGPSAHDLEDFKLGVSTIKNRSLGLLRFAETYRNLNRITKLSLTEVSVKEVFLNLKHLMAPTLAQKHIKLEISLSSPDLRLQADKNLLDQVLINLMVNAMEAVKDRPEPQISLSAYASPQGKTLLKVADNGIGMSREVQEKIFIPFFSTRKNGNGIGLSLCKQIVLLHKGTIQVQSAEGEGTAFILRFN</sequence>
<comment type="catalytic activity">
    <reaction evidence="1">
        <text>ATP + protein L-histidine = ADP + protein N-phospho-L-histidine.</text>
        <dbReference type="EC" id="2.7.13.3"/>
    </reaction>
</comment>
<protein>
    <recommendedName>
        <fullName evidence="2">histidine kinase</fullName>
        <ecNumber evidence="2">2.7.13.3</ecNumber>
    </recommendedName>
</protein>
<dbReference type="PRINTS" id="PR00344">
    <property type="entry name" value="BCTRLSENSOR"/>
</dbReference>
<accession>A0A239JWQ6</accession>